<keyword evidence="1" id="KW-0448">Lipopolysaccharide biosynthesis</keyword>
<comment type="subcellular location">
    <subcellularLocation>
        <location evidence="1">Cell membrane</location>
    </subcellularLocation>
</comment>
<name>A0ABY9XST9_9FLAO</name>
<comment type="pathway">
    <text evidence="1">Bacterial outer membrane biogenesis; LPS core biosynthesis.</text>
</comment>
<evidence type="ECO:0000313" key="3">
    <source>
        <dbReference type="Proteomes" id="UP001302806"/>
    </source>
</evidence>
<comment type="similarity">
    <text evidence="1">Belongs to the glycosyltransferase group 1 family.</text>
</comment>
<sequence length="176" mass="19662">MVPEGEDLFINYINSNSLNDVKFIIAPHNIKSVQITNLKNKLNVKTVLFSEKESVNITDAKVFIIDTIGILTKIYNYADIAYVGGALGNTGLHNTLEPAVFGIPIIIGNNHSKFPEAQSLIDNHGMFSISNQKEFDEILIELIKNQSKRLETGKNNSVYIEKNKGAVIQILNYLRI</sequence>
<dbReference type="EC" id="2.4.99.12" evidence="1"/>
<dbReference type="RefSeq" id="WP_415865551.1">
    <property type="nucleotide sequence ID" value="NZ_CP134537.1"/>
</dbReference>
<dbReference type="Gene3D" id="3.40.50.2000">
    <property type="entry name" value="Glycogen Phosphorylase B"/>
    <property type="match status" value="1"/>
</dbReference>
<keyword evidence="1" id="KW-0808">Transferase</keyword>
<comment type="catalytic activity">
    <reaction evidence="1">
        <text>lipid IVA (E. coli) + CMP-3-deoxy-beta-D-manno-octulosonate = alpha-Kdo-(2-&gt;6)-lipid IVA (E. coli) + CMP + H(+)</text>
        <dbReference type="Rhea" id="RHEA:28066"/>
        <dbReference type="ChEBI" id="CHEBI:15378"/>
        <dbReference type="ChEBI" id="CHEBI:58603"/>
        <dbReference type="ChEBI" id="CHEBI:60364"/>
        <dbReference type="ChEBI" id="CHEBI:60377"/>
        <dbReference type="ChEBI" id="CHEBI:85987"/>
        <dbReference type="EC" id="2.4.99.12"/>
    </reaction>
</comment>
<comment type="function">
    <text evidence="1">Involved in lipopolysaccharide (LPS) biosynthesis. Catalyzes the transfer of 3-deoxy-D-manno-octulosonate (Kdo) residue(s) from CMP-Kdo to lipid IV(A), the tetraacyldisaccharide-1,4'-bisphosphate precursor of lipid A.</text>
</comment>
<evidence type="ECO:0000256" key="1">
    <source>
        <dbReference type="RuleBase" id="RU365103"/>
    </source>
</evidence>
<gene>
    <name evidence="2" type="ORF">RHP51_18580</name>
</gene>
<dbReference type="Proteomes" id="UP001302806">
    <property type="component" value="Chromosome"/>
</dbReference>
<protein>
    <recommendedName>
        <fullName evidence="1">3-deoxy-D-manno-octulosonic acid transferase</fullName>
        <shortName evidence="1">Kdo transferase</shortName>
        <ecNumber evidence="1">2.4.99.12</ecNumber>
    </recommendedName>
    <alternativeName>
        <fullName evidence="1">Lipid IV(A) 3-deoxy-D-manno-octulosonic acid transferase</fullName>
    </alternativeName>
</protein>
<dbReference type="EMBL" id="CP134537">
    <property type="protein sequence ID" value="WNH09013.1"/>
    <property type="molecule type" value="Genomic_DNA"/>
</dbReference>
<proteinExistence type="inferred from homology"/>
<organism evidence="2 3">
    <name type="scientific">Thalassobellus suaedae</name>
    <dbReference type="NCBI Taxonomy" id="3074124"/>
    <lineage>
        <taxon>Bacteria</taxon>
        <taxon>Pseudomonadati</taxon>
        <taxon>Bacteroidota</taxon>
        <taxon>Flavobacteriia</taxon>
        <taxon>Flavobacteriales</taxon>
        <taxon>Flavobacteriaceae</taxon>
        <taxon>Thalassobellus</taxon>
    </lineage>
</organism>
<keyword evidence="1" id="KW-0472">Membrane</keyword>
<keyword evidence="1" id="KW-1003">Cell membrane</keyword>
<dbReference type="InterPro" id="IPR039901">
    <property type="entry name" value="Kdotransferase"/>
</dbReference>
<dbReference type="PANTHER" id="PTHR42755">
    <property type="entry name" value="3-DEOXY-MANNO-OCTULOSONATE CYTIDYLYLTRANSFERASE"/>
    <property type="match status" value="1"/>
</dbReference>
<accession>A0ABY9XST9</accession>
<evidence type="ECO:0000313" key="2">
    <source>
        <dbReference type="EMBL" id="WNH09013.1"/>
    </source>
</evidence>
<reference evidence="2 3" key="1">
    <citation type="submission" date="2023-09" db="EMBL/GenBank/DDBJ databases">
        <title>Thalassobella suaedae gen. nov., sp. nov., a marine bacterium of the family Flavobacteriaceae isolated from a halophyte Suaeda japonica.</title>
        <authorList>
            <person name="Lee S.Y."/>
            <person name="Hwang C.Y."/>
        </authorList>
    </citation>
    <scope>NUCLEOTIDE SEQUENCE [LARGE SCALE GENOMIC DNA]</scope>
    <source>
        <strain evidence="2 3">HL-DH14</strain>
    </source>
</reference>
<dbReference type="PANTHER" id="PTHR42755:SF1">
    <property type="entry name" value="3-DEOXY-D-MANNO-OCTULOSONIC ACID TRANSFERASE, MITOCHONDRIAL-RELATED"/>
    <property type="match status" value="1"/>
</dbReference>